<evidence type="ECO:0000256" key="3">
    <source>
        <dbReference type="ARBA" id="ARBA00022729"/>
    </source>
</evidence>
<feature type="binding site" evidence="4">
    <location>
        <position position="56"/>
    </location>
    <ligand>
        <name>molybdate</name>
        <dbReference type="ChEBI" id="CHEBI:36264"/>
    </ligand>
</feature>
<feature type="binding site" evidence="4">
    <location>
        <position position="186"/>
    </location>
    <ligand>
        <name>molybdate</name>
        <dbReference type="ChEBI" id="CHEBI:36264"/>
    </ligand>
</feature>
<dbReference type="GO" id="GO:0046872">
    <property type="term" value="F:metal ion binding"/>
    <property type="evidence" value="ECO:0007669"/>
    <property type="project" value="UniProtKB-KW"/>
</dbReference>
<dbReference type="Pfam" id="PF13531">
    <property type="entry name" value="SBP_bac_11"/>
    <property type="match status" value="1"/>
</dbReference>
<dbReference type="AlphaFoldDB" id="A0A0F6Z4N5"/>
<feature type="binding site" evidence="4">
    <location>
        <position position="84"/>
    </location>
    <ligand>
        <name>molybdate</name>
        <dbReference type="ChEBI" id="CHEBI:36264"/>
    </ligand>
</feature>
<dbReference type="NCBIfam" id="TIGR01256">
    <property type="entry name" value="modA"/>
    <property type="match status" value="1"/>
</dbReference>
<gene>
    <name evidence="6" type="ORF">YH66_01275</name>
</gene>
<dbReference type="RefSeq" id="WP_003863407.1">
    <property type="nucleotide sequence ID" value="NZ_CP011309.1"/>
</dbReference>
<keyword evidence="3 5" id="KW-0732">Signal</keyword>
<keyword evidence="2 4" id="KW-0479">Metal-binding</keyword>
<dbReference type="EMBL" id="CP011309">
    <property type="protein sequence ID" value="AKF26281.1"/>
    <property type="molecule type" value="Genomic_DNA"/>
</dbReference>
<keyword evidence="4" id="KW-0500">Molybdenum</keyword>
<evidence type="ECO:0000256" key="2">
    <source>
        <dbReference type="ARBA" id="ARBA00022723"/>
    </source>
</evidence>
<dbReference type="InterPro" id="IPR050682">
    <property type="entry name" value="ModA/WtpA"/>
</dbReference>
<dbReference type="InterPro" id="IPR005950">
    <property type="entry name" value="ModA"/>
</dbReference>
<feature type="chain" id="PRO_5038675199" evidence="5">
    <location>
        <begin position="31"/>
        <end position="268"/>
    </location>
</feature>
<keyword evidence="7" id="KW-1185">Reference proteome</keyword>
<dbReference type="CDD" id="cd13538">
    <property type="entry name" value="PBP2_ModA_like_1"/>
    <property type="match status" value="1"/>
</dbReference>
<sequence length="268" mass="27605">MNKSIRRALYSFITISAGISLVACSSSDTASTTTQNASATEAAGVSGTASVFAAASLTNVAEDLAAAFNEDNPDAKLEFNFAGSSALVRQISEGAPSDLFISADIANMDDALALPEFAGATSKVIATNKLVLVTADGNPGEISELADVKDSLVAICAPEVPCGTITHEALDYADIELNTSSEEANVADVATKISTGAVDAGFVYQTDAQSLAKTQDNTVIELEGIDANEYPMALTTSGEDNEVAKAFAEFLSSDRAKEILASYGFGTN</sequence>
<evidence type="ECO:0000313" key="7">
    <source>
        <dbReference type="Proteomes" id="UP000034037"/>
    </source>
</evidence>
<name>A0A0F6Z4N5_9CORY</name>
<feature type="binding site" evidence="4">
    <location>
        <position position="204"/>
    </location>
    <ligand>
        <name>molybdate</name>
        <dbReference type="ChEBI" id="CHEBI:36264"/>
    </ligand>
</feature>
<dbReference type="PANTHER" id="PTHR30632">
    <property type="entry name" value="MOLYBDATE-BINDING PERIPLASMIC PROTEIN"/>
    <property type="match status" value="1"/>
</dbReference>
<dbReference type="GO" id="GO:0030973">
    <property type="term" value="F:molybdate ion binding"/>
    <property type="evidence" value="ECO:0007669"/>
    <property type="project" value="TreeGrafter"/>
</dbReference>
<evidence type="ECO:0000313" key="6">
    <source>
        <dbReference type="EMBL" id="AKF26281.1"/>
    </source>
</evidence>
<organism evidence="6 7">
    <name type="scientific">[Brevibacterium] flavum</name>
    <dbReference type="NCBI Taxonomy" id="92706"/>
    <lineage>
        <taxon>Bacteria</taxon>
        <taxon>Bacillati</taxon>
        <taxon>Actinomycetota</taxon>
        <taxon>Actinomycetes</taxon>
        <taxon>Mycobacteriales</taxon>
        <taxon>Corynebacteriaceae</taxon>
        <taxon>Corynebacterium</taxon>
    </lineage>
</organism>
<evidence type="ECO:0000256" key="1">
    <source>
        <dbReference type="ARBA" id="ARBA00009175"/>
    </source>
</evidence>
<dbReference type="Gene3D" id="3.40.190.10">
    <property type="entry name" value="Periplasmic binding protein-like II"/>
    <property type="match status" value="2"/>
</dbReference>
<comment type="similarity">
    <text evidence="1">Belongs to the bacterial solute-binding protein ModA family.</text>
</comment>
<dbReference type="PIRSF" id="PIRSF004846">
    <property type="entry name" value="ModA"/>
    <property type="match status" value="1"/>
</dbReference>
<dbReference type="GO" id="GO:0015689">
    <property type="term" value="P:molybdate ion transport"/>
    <property type="evidence" value="ECO:0007669"/>
    <property type="project" value="InterPro"/>
</dbReference>
<dbReference type="SUPFAM" id="SSF53850">
    <property type="entry name" value="Periplasmic binding protein-like II"/>
    <property type="match status" value="1"/>
</dbReference>
<accession>A0A0F6Z4N5</accession>
<reference evidence="6 7" key="1">
    <citation type="submission" date="2015-04" db="EMBL/GenBank/DDBJ databases">
        <title>Complete Genome Sequence of Brevibacterium flavum ATCC 15168.</title>
        <authorList>
            <person name="Ahn J."/>
            <person name="Park G."/>
            <person name="Jeon W."/>
            <person name="Jang Y."/>
            <person name="Jang M."/>
            <person name="Lee H."/>
            <person name="Lee H."/>
        </authorList>
    </citation>
    <scope>NUCLEOTIDE SEQUENCE [LARGE SCALE GENOMIC DNA]</scope>
    <source>
        <strain evidence="6 7">ATCC 15168</strain>
    </source>
</reference>
<dbReference type="PATRIC" id="fig|92706.3.peg.262"/>
<protein>
    <submittedName>
        <fullName evidence="6">ABC transporter substrate-binding protein</fullName>
    </submittedName>
</protein>
<dbReference type="PROSITE" id="PS51257">
    <property type="entry name" value="PROKAR_LIPOPROTEIN"/>
    <property type="match status" value="1"/>
</dbReference>
<evidence type="ECO:0000256" key="5">
    <source>
        <dbReference type="SAM" id="SignalP"/>
    </source>
</evidence>
<dbReference type="Proteomes" id="UP000034037">
    <property type="component" value="Chromosome"/>
</dbReference>
<proteinExistence type="inferred from homology"/>
<feature type="signal peptide" evidence="5">
    <location>
        <begin position="1"/>
        <end position="30"/>
    </location>
</feature>
<evidence type="ECO:0000256" key="4">
    <source>
        <dbReference type="PIRSR" id="PIRSR004846-1"/>
    </source>
</evidence>
<dbReference type="HOGENOM" id="CLU_065520_0_1_11"/>
<dbReference type="PANTHER" id="PTHR30632:SF0">
    <property type="entry name" value="SULFATE-BINDING PROTEIN"/>
    <property type="match status" value="1"/>
</dbReference>